<name>A0A9P6H2Z6_9AGAM</name>
<evidence type="ECO:0000313" key="3">
    <source>
        <dbReference type="Proteomes" id="UP000736335"/>
    </source>
</evidence>
<proteinExistence type="predicted"/>
<sequence>MASCTPPLQEALNDSISSGLFADTKIILYSRRDSASGTIIKPKTLYANGHVLRSVPYFGNQKLAESEPKDFSEPIDEDEQAKNYGDCSDSDLEDDEDAVDVGRAVPPYAESNESSGKGAVIKIHDIALITFQAFLMYLYTGHIEFAPYGSKENRRSRSKEIVSLSEDSIPRPSPKSIYRLADKYDVPPLKRLALDSIRNGLERCDIVEEVFNKYSSSHEEVRTMYATHLASVLTRAEEKSAQELWVKVDEKIDRYISGNLDHAMDATTLLWKLSKGNVNCPPVTLAAASSVSSIASPLS</sequence>
<reference evidence="2" key="1">
    <citation type="journal article" date="2020" name="Nat. Commun.">
        <title>Large-scale genome sequencing of mycorrhizal fungi provides insights into the early evolution of symbiotic traits.</title>
        <authorList>
            <person name="Miyauchi S."/>
            <person name="Kiss E."/>
            <person name="Kuo A."/>
            <person name="Drula E."/>
            <person name="Kohler A."/>
            <person name="Sanchez-Garcia M."/>
            <person name="Morin E."/>
            <person name="Andreopoulos B."/>
            <person name="Barry K.W."/>
            <person name="Bonito G."/>
            <person name="Buee M."/>
            <person name="Carver A."/>
            <person name="Chen C."/>
            <person name="Cichocki N."/>
            <person name="Clum A."/>
            <person name="Culley D."/>
            <person name="Crous P.W."/>
            <person name="Fauchery L."/>
            <person name="Girlanda M."/>
            <person name="Hayes R.D."/>
            <person name="Keri Z."/>
            <person name="LaButti K."/>
            <person name="Lipzen A."/>
            <person name="Lombard V."/>
            <person name="Magnuson J."/>
            <person name="Maillard F."/>
            <person name="Murat C."/>
            <person name="Nolan M."/>
            <person name="Ohm R.A."/>
            <person name="Pangilinan J."/>
            <person name="Pereira M.F."/>
            <person name="Perotto S."/>
            <person name="Peter M."/>
            <person name="Pfister S."/>
            <person name="Riley R."/>
            <person name="Sitrit Y."/>
            <person name="Stielow J.B."/>
            <person name="Szollosi G."/>
            <person name="Zifcakova L."/>
            <person name="Stursova M."/>
            <person name="Spatafora J.W."/>
            <person name="Tedersoo L."/>
            <person name="Vaario L.M."/>
            <person name="Yamada A."/>
            <person name="Yan M."/>
            <person name="Wang P."/>
            <person name="Xu J."/>
            <person name="Bruns T."/>
            <person name="Baldrian P."/>
            <person name="Vilgalys R."/>
            <person name="Dunand C."/>
            <person name="Henrissat B."/>
            <person name="Grigoriev I.V."/>
            <person name="Hibbett D."/>
            <person name="Nagy L.G."/>
            <person name="Martin F.M."/>
        </authorList>
    </citation>
    <scope>NUCLEOTIDE SEQUENCE</scope>
    <source>
        <strain evidence="2">UH-Tt-Lm1</strain>
    </source>
</reference>
<feature type="region of interest" description="Disordered" evidence="1">
    <location>
        <begin position="66"/>
        <end position="95"/>
    </location>
</feature>
<dbReference type="EMBL" id="WIUZ02000023">
    <property type="protein sequence ID" value="KAF9778360.1"/>
    <property type="molecule type" value="Genomic_DNA"/>
</dbReference>
<gene>
    <name evidence="2" type="ORF">BJ322DRAFT_494769</name>
</gene>
<reference evidence="2" key="2">
    <citation type="submission" date="2020-11" db="EMBL/GenBank/DDBJ databases">
        <authorList>
            <consortium name="DOE Joint Genome Institute"/>
            <person name="Kuo A."/>
            <person name="Miyauchi S."/>
            <person name="Kiss E."/>
            <person name="Drula E."/>
            <person name="Kohler A."/>
            <person name="Sanchez-Garcia M."/>
            <person name="Andreopoulos B."/>
            <person name="Barry K.W."/>
            <person name="Bonito G."/>
            <person name="Buee M."/>
            <person name="Carver A."/>
            <person name="Chen C."/>
            <person name="Cichocki N."/>
            <person name="Clum A."/>
            <person name="Culley D."/>
            <person name="Crous P.W."/>
            <person name="Fauchery L."/>
            <person name="Girlanda M."/>
            <person name="Hayes R."/>
            <person name="Keri Z."/>
            <person name="Labutti K."/>
            <person name="Lipzen A."/>
            <person name="Lombard V."/>
            <person name="Magnuson J."/>
            <person name="Maillard F."/>
            <person name="Morin E."/>
            <person name="Murat C."/>
            <person name="Nolan M."/>
            <person name="Ohm R."/>
            <person name="Pangilinan J."/>
            <person name="Pereira M."/>
            <person name="Perotto S."/>
            <person name="Peter M."/>
            <person name="Riley R."/>
            <person name="Sitrit Y."/>
            <person name="Stielow B."/>
            <person name="Szollosi G."/>
            <person name="Zifcakova L."/>
            <person name="Stursova M."/>
            <person name="Spatafora J.W."/>
            <person name="Tedersoo L."/>
            <person name="Vaario L.-M."/>
            <person name="Yamada A."/>
            <person name="Yan M."/>
            <person name="Wang P."/>
            <person name="Xu J."/>
            <person name="Bruns T."/>
            <person name="Baldrian P."/>
            <person name="Vilgalys R."/>
            <person name="Henrissat B."/>
            <person name="Grigoriev I.V."/>
            <person name="Hibbett D."/>
            <person name="Nagy L.G."/>
            <person name="Martin F.M."/>
        </authorList>
    </citation>
    <scope>NUCLEOTIDE SEQUENCE</scope>
    <source>
        <strain evidence="2">UH-Tt-Lm1</strain>
    </source>
</reference>
<evidence type="ECO:0008006" key="4">
    <source>
        <dbReference type="Google" id="ProtNLM"/>
    </source>
</evidence>
<keyword evidence="3" id="KW-1185">Reference proteome</keyword>
<dbReference type="InterPro" id="IPR011333">
    <property type="entry name" value="SKP1/BTB/POZ_sf"/>
</dbReference>
<accession>A0A9P6H2Z6</accession>
<protein>
    <recommendedName>
        <fullName evidence="4">BTB domain-containing protein</fullName>
    </recommendedName>
</protein>
<dbReference type="AlphaFoldDB" id="A0A9P6H2Z6"/>
<organism evidence="2 3">
    <name type="scientific">Thelephora terrestris</name>
    <dbReference type="NCBI Taxonomy" id="56493"/>
    <lineage>
        <taxon>Eukaryota</taxon>
        <taxon>Fungi</taxon>
        <taxon>Dikarya</taxon>
        <taxon>Basidiomycota</taxon>
        <taxon>Agaricomycotina</taxon>
        <taxon>Agaricomycetes</taxon>
        <taxon>Thelephorales</taxon>
        <taxon>Thelephoraceae</taxon>
        <taxon>Thelephora</taxon>
    </lineage>
</organism>
<dbReference type="OrthoDB" id="6359816at2759"/>
<dbReference type="Proteomes" id="UP000736335">
    <property type="component" value="Unassembled WGS sequence"/>
</dbReference>
<comment type="caution">
    <text evidence="2">The sequence shown here is derived from an EMBL/GenBank/DDBJ whole genome shotgun (WGS) entry which is preliminary data.</text>
</comment>
<dbReference type="Gene3D" id="3.30.710.10">
    <property type="entry name" value="Potassium Channel Kv1.1, Chain A"/>
    <property type="match status" value="1"/>
</dbReference>
<evidence type="ECO:0000256" key="1">
    <source>
        <dbReference type="SAM" id="MobiDB-lite"/>
    </source>
</evidence>
<dbReference type="SUPFAM" id="SSF54695">
    <property type="entry name" value="POZ domain"/>
    <property type="match status" value="1"/>
</dbReference>
<evidence type="ECO:0000313" key="2">
    <source>
        <dbReference type="EMBL" id="KAF9778360.1"/>
    </source>
</evidence>